<evidence type="ECO:0000313" key="2">
    <source>
        <dbReference type="Proteomes" id="UP000030671"/>
    </source>
</evidence>
<dbReference type="HOGENOM" id="CLU_081164_0_1_1"/>
<dbReference type="EMBL" id="KI925462">
    <property type="protein sequence ID" value="ETW77817.1"/>
    <property type="molecule type" value="Genomic_DNA"/>
</dbReference>
<name>W4JWA4_HETIT</name>
<organism evidence="1 2">
    <name type="scientific">Heterobasidion irregulare (strain TC 32-1)</name>
    <dbReference type="NCBI Taxonomy" id="747525"/>
    <lineage>
        <taxon>Eukaryota</taxon>
        <taxon>Fungi</taxon>
        <taxon>Dikarya</taxon>
        <taxon>Basidiomycota</taxon>
        <taxon>Agaricomycotina</taxon>
        <taxon>Agaricomycetes</taxon>
        <taxon>Russulales</taxon>
        <taxon>Bondarzewiaceae</taxon>
        <taxon>Heterobasidion</taxon>
        <taxon>Heterobasidion annosum species complex</taxon>
    </lineage>
</organism>
<proteinExistence type="predicted"/>
<dbReference type="KEGG" id="hir:HETIRDRAFT_326292"/>
<dbReference type="Gene3D" id="2.60.120.260">
    <property type="entry name" value="Galactose-binding domain-like"/>
    <property type="match status" value="1"/>
</dbReference>
<dbReference type="AlphaFoldDB" id="W4JWA4"/>
<dbReference type="RefSeq" id="XP_009549841.1">
    <property type="nucleotide sequence ID" value="XM_009551546.1"/>
</dbReference>
<keyword evidence="2" id="KW-1185">Reference proteome</keyword>
<gene>
    <name evidence="1" type="ORF">HETIRDRAFT_326292</name>
</gene>
<dbReference type="OrthoDB" id="2758521at2759"/>
<accession>W4JWA4</accession>
<protein>
    <submittedName>
        <fullName evidence="1">Uncharacterized protein</fullName>
    </submittedName>
</protein>
<sequence>MRAWYLLALPIAQAVLVNHTIDDEQGDSEIQFSPSDGWSQGSTCFGCKATQGGVSNNSAFNGTWHDSTHHPGDGGRTVTLSFSGTAVYAFGIMGNDFGPGVTTLTNLSVVLDQLTVGNFVHSPTNSTDIQYNASIFAVQNLENIPHQLVITANSSEAPSLFLFDYAIYT</sequence>
<dbReference type="GeneID" id="20671227"/>
<evidence type="ECO:0000313" key="1">
    <source>
        <dbReference type="EMBL" id="ETW77817.1"/>
    </source>
</evidence>
<dbReference type="Proteomes" id="UP000030671">
    <property type="component" value="Unassembled WGS sequence"/>
</dbReference>
<reference evidence="1 2" key="1">
    <citation type="journal article" date="2012" name="New Phytol.">
        <title>Insight into trade-off between wood decay and parasitism from the genome of a fungal forest pathogen.</title>
        <authorList>
            <person name="Olson A."/>
            <person name="Aerts A."/>
            <person name="Asiegbu F."/>
            <person name="Belbahri L."/>
            <person name="Bouzid O."/>
            <person name="Broberg A."/>
            <person name="Canback B."/>
            <person name="Coutinho P.M."/>
            <person name="Cullen D."/>
            <person name="Dalman K."/>
            <person name="Deflorio G."/>
            <person name="van Diepen L.T."/>
            <person name="Dunand C."/>
            <person name="Duplessis S."/>
            <person name="Durling M."/>
            <person name="Gonthier P."/>
            <person name="Grimwood J."/>
            <person name="Fossdal C.G."/>
            <person name="Hansson D."/>
            <person name="Henrissat B."/>
            <person name="Hietala A."/>
            <person name="Himmelstrand K."/>
            <person name="Hoffmeister D."/>
            <person name="Hogberg N."/>
            <person name="James T.Y."/>
            <person name="Karlsson M."/>
            <person name="Kohler A."/>
            <person name="Kues U."/>
            <person name="Lee Y.H."/>
            <person name="Lin Y.C."/>
            <person name="Lind M."/>
            <person name="Lindquist E."/>
            <person name="Lombard V."/>
            <person name="Lucas S."/>
            <person name="Lunden K."/>
            <person name="Morin E."/>
            <person name="Murat C."/>
            <person name="Park J."/>
            <person name="Raffaello T."/>
            <person name="Rouze P."/>
            <person name="Salamov A."/>
            <person name="Schmutz J."/>
            <person name="Solheim H."/>
            <person name="Stahlberg J."/>
            <person name="Velez H."/>
            <person name="de Vries R.P."/>
            <person name="Wiebenga A."/>
            <person name="Woodward S."/>
            <person name="Yakovlev I."/>
            <person name="Garbelotto M."/>
            <person name="Martin F."/>
            <person name="Grigoriev I.V."/>
            <person name="Stenlid J."/>
        </authorList>
    </citation>
    <scope>NUCLEOTIDE SEQUENCE [LARGE SCALE GENOMIC DNA]</scope>
    <source>
        <strain evidence="1 2">TC 32-1</strain>
    </source>
</reference>
<dbReference type="InParanoid" id="W4JWA4"/>